<protein>
    <submittedName>
        <fullName evidence="3">HalOD1 output domain-containing protein</fullName>
    </submittedName>
</protein>
<feature type="compositionally biased region" description="Basic and acidic residues" evidence="1">
    <location>
        <begin position="113"/>
        <end position="122"/>
    </location>
</feature>
<dbReference type="Proteomes" id="UP001597187">
    <property type="component" value="Unassembled WGS sequence"/>
</dbReference>
<reference evidence="3 4" key="1">
    <citation type="journal article" date="2019" name="Int. J. Syst. Evol. Microbiol.">
        <title>The Global Catalogue of Microorganisms (GCM) 10K type strain sequencing project: providing services to taxonomists for standard genome sequencing and annotation.</title>
        <authorList>
            <consortium name="The Broad Institute Genomics Platform"/>
            <consortium name="The Broad Institute Genome Sequencing Center for Infectious Disease"/>
            <person name="Wu L."/>
            <person name="Ma J."/>
        </authorList>
    </citation>
    <scope>NUCLEOTIDE SEQUENCE [LARGE SCALE GENOMIC DNA]</scope>
    <source>
        <strain evidence="3 4">CGMCC 1.12563</strain>
    </source>
</reference>
<gene>
    <name evidence="3" type="ORF">ACFSBT_11105</name>
</gene>
<dbReference type="RefSeq" id="WP_250873792.1">
    <property type="nucleotide sequence ID" value="NZ_JALXFV010000005.1"/>
</dbReference>
<feature type="domain" description="Halobacterial output" evidence="2">
    <location>
        <begin position="32"/>
        <end position="96"/>
    </location>
</feature>
<evidence type="ECO:0000313" key="4">
    <source>
        <dbReference type="Proteomes" id="UP001597187"/>
    </source>
</evidence>
<evidence type="ECO:0000256" key="1">
    <source>
        <dbReference type="SAM" id="MobiDB-lite"/>
    </source>
</evidence>
<feature type="compositionally biased region" description="Acidic residues" evidence="1">
    <location>
        <begin position="97"/>
        <end position="112"/>
    </location>
</feature>
<keyword evidence="4" id="KW-1185">Reference proteome</keyword>
<name>A0ABD6AWR4_9EURY</name>
<proteinExistence type="predicted"/>
<comment type="caution">
    <text evidence="3">The sequence shown here is derived from an EMBL/GenBank/DDBJ whole genome shotgun (WGS) entry which is preliminary data.</text>
</comment>
<dbReference type="InterPro" id="IPR040624">
    <property type="entry name" value="HalOD1"/>
</dbReference>
<evidence type="ECO:0000259" key="2">
    <source>
        <dbReference type="Pfam" id="PF18545"/>
    </source>
</evidence>
<organism evidence="3 4">
    <name type="scientific">Halomarina rubra</name>
    <dbReference type="NCBI Taxonomy" id="2071873"/>
    <lineage>
        <taxon>Archaea</taxon>
        <taxon>Methanobacteriati</taxon>
        <taxon>Methanobacteriota</taxon>
        <taxon>Stenosarchaea group</taxon>
        <taxon>Halobacteria</taxon>
        <taxon>Halobacteriales</taxon>
        <taxon>Natronomonadaceae</taxon>
        <taxon>Halomarina</taxon>
    </lineage>
</organism>
<feature type="region of interest" description="Disordered" evidence="1">
    <location>
        <begin position="94"/>
        <end position="122"/>
    </location>
</feature>
<dbReference type="AlphaFoldDB" id="A0ABD6AWR4"/>
<dbReference type="EMBL" id="JBHUDC010000005">
    <property type="protein sequence ID" value="MFD1513826.1"/>
    <property type="molecule type" value="Genomic_DNA"/>
</dbReference>
<sequence length="122" mass="13242">MDGPSRRVDERTLVGDPVATSRFAPGEGVLLSTVVDLVETERPVGPTETPPLGESVDWDALDRLLDDEGRAMNVASVTFSYDRFVVRISGDGRVELYDDPGEADTDDGDDGEEFHAGKSTER</sequence>
<dbReference type="Pfam" id="PF18545">
    <property type="entry name" value="HalOD1"/>
    <property type="match status" value="1"/>
</dbReference>
<evidence type="ECO:0000313" key="3">
    <source>
        <dbReference type="EMBL" id="MFD1513826.1"/>
    </source>
</evidence>
<accession>A0ABD6AWR4</accession>